<feature type="region of interest" description="Disordered" evidence="1">
    <location>
        <begin position="79"/>
        <end position="164"/>
    </location>
</feature>
<dbReference type="Gene3D" id="2.170.270.10">
    <property type="entry name" value="SET domain"/>
    <property type="match status" value="1"/>
</dbReference>
<dbReference type="Proteomes" id="UP001152795">
    <property type="component" value="Unassembled WGS sequence"/>
</dbReference>
<gene>
    <name evidence="2" type="ORF">PACLA_8A030283</name>
</gene>
<evidence type="ECO:0000313" key="2">
    <source>
        <dbReference type="EMBL" id="CAB4039558.1"/>
    </source>
</evidence>
<feature type="compositionally biased region" description="Polar residues" evidence="1">
    <location>
        <begin position="114"/>
        <end position="139"/>
    </location>
</feature>
<dbReference type="AlphaFoldDB" id="A0A6S7K7L9"/>
<protein>
    <submittedName>
        <fullName evidence="2">Uncharacterized protein</fullName>
    </submittedName>
</protein>
<dbReference type="SUPFAM" id="SSF82199">
    <property type="entry name" value="SET domain"/>
    <property type="match status" value="1"/>
</dbReference>
<organism evidence="2 3">
    <name type="scientific">Paramuricea clavata</name>
    <name type="common">Red gorgonian</name>
    <name type="synonym">Violescent sea-whip</name>
    <dbReference type="NCBI Taxonomy" id="317549"/>
    <lineage>
        <taxon>Eukaryota</taxon>
        <taxon>Metazoa</taxon>
        <taxon>Cnidaria</taxon>
        <taxon>Anthozoa</taxon>
        <taxon>Octocorallia</taxon>
        <taxon>Malacalcyonacea</taxon>
        <taxon>Plexauridae</taxon>
        <taxon>Paramuricea</taxon>
    </lineage>
</organism>
<proteinExistence type="predicted"/>
<dbReference type="InterPro" id="IPR046341">
    <property type="entry name" value="SET_dom_sf"/>
</dbReference>
<feature type="non-terminal residue" evidence="2">
    <location>
        <position position="1"/>
    </location>
</feature>
<accession>A0A6S7K7L9</accession>
<evidence type="ECO:0000256" key="1">
    <source>
        <dbReference type="SAM" id="MobiDB-lite"/>
    </source>
</evidence>
<dbReference type="EMBL" id="CACRXK020025558">
    <property type="protein sequence ID" value="CAB4039558.1"/>
    <property type="molecule type" value="Genomic_DNA"/>
</dbReference>
<feature type="compositionally biased region" description="Basic and acidic residues" evidence="1">
    <location>
        <begin position="79"/>
        <end position="113"/>
    </location>
</feature>
<evidence type="ECO:0000313" key="3">
    <source>
        <dbReference type="Proteomes" id="UP001152795"/>
    </source>
</evidence>
<name>A0A6S7K7L9_PARCT</name>
<reference evidence="2" key="1">
    <citation type="submission" date="2020-04" db="EMBL/GenBank/DDBJ databases">
        <authorList>
            <person name="Alioto T."/>
            <person name="Alioto T."/>
            <person name="Gomez Garrido J."/>
        </authorList>
    </citation>
    <scope>NUCLEOTIDE SEQUENCE</scope>
    <source>
        <strain evidence="2">A484AB</strain>
    </source>
</reference>
<keyword evidence="3" id="KW-1185">Reference proteome</keyword>
<comment type="caution">
    <text evidence="2">The sequence shown here is derived from an EMBL/GenBank/DDBJ whole genome shotgun (WGS) entry which is preliminary data.</text>
</comment>
<sequence>MKVLTADNDKPVLCLFATRDTIAGEEILYDYGQKNYLWENKPTSKKRPQRDMVKEKIPQKTDELAFVNVMHEVEKIVEKNCEKPTSKKRPQPDMVKEMIMEKSDEISSRDDTHNSTNAEQQSSRQDQFTSAKIATTSAEVDTDSQKERNTGSENLSKIVDIDKD</sequence>